<evidence type="ECO:0000259" key="1">
    <source>
        <dbReference type="Pfam" id="PF05292"/>
    </source>
</evidence>
<dbReference type="Gene3D" id="3.40.630.150">
    <property type="entry name" value="Malonyl-CoA decarboxylase, catalytic domain"/>
    <property type="match status" value="1"/>
</dbReference>
<proteinExistence type="predicted"/>
<dbReference type="GO" id="GO:0005782">
    <property type="term" value="C:peroxisomal matrix"/>
    <property type="evidence" value="ECO:0007669"/>
    <property type="project" value="TreeGrafter"/>
</dbReference>
<feature type="domain" description="Malonyl-CoA decarboxylase N-terminal" evidence="2">
    <location>
        <begin position="87"/>
        <end position="181"/>
    </location>
</feature>
<dbReference type="PANTHER" id="PTHR28641:SF1">
    <property type="entry name" value="MALONYL-COA DECARBOXYLASE, MITOCHONDRIAL"/>
    <property type="match status" value="1"/>
</dbReference>
<evidence type="ECO:0000259" key="2">
    <source>
        <dbReference type="Pfam" id="PF17408"/>
    </source>
</evidence>
<dbReference type="AlphaFoldDB" id="A0A6P7T754"/>
<evidence type="ECO:0000313" key="3">
    <source>
        <dbReference type="Proteomes" id="UP000515154"/>
    </source>
</evidence>
<dbReference type="InterPro" id="IPR038917">
    <property type="entry name" value="Malonyl_CoA_deC"/>
</dbReference>
<dbReference type="FunFam" id="3.40.630.150:FF:000001">
    <property type="entry name" value="Malonyl-CoA decarboxylase, mitochondrial"/>
    <property type="match status" value="1"/>
</dbReference>
<dbReference type="GO" id="GO:0006085">
    <property type="term" value="P:acetyl-CoA biosynthetic process"/>
    <property type="evidence" value="ECO:0007669"/>
    <property type="project" value="TreeGrafter"/>
</dbReference>
<dbReference type="Pfam" id="PF05292">
    <property type="entry name" value="MCD"/>
    <property type="match status" value="1"/>
</dbReference>
<feature type="domain" description="Malonyl-CoA decarboxylase C-terminal" evidence="1">
    <location>
        <begin position="184"/>
        <end position="468"/>
    </location>
</feature>
<dbReference type="GO" id="GO:0050080">
    <property type="term" value="F:malonyl-CoA decarboxylase activity"/>
    <property type="evidence" value="ECO:0007669"/>
    <property type="project" value="InterPro"/>
</dbReference>
<protein>
    <submittedName>
        <fullName evidence="4">Malonyl-CoA decarboxylase, mitochondrial</fullName>
    </submittedName>
</protein>
<dbReference type="GO" id="GO:2001294">
    <property type="term" value="P:malonyl-CoA catabolic process"/>
    <property type="evidence" value="ECO:0007669"/>
    <property type="project" value="TreeGrafter"/>
</dbReference>
<dbReference type="Gene3D" id="1.20.140.90">
    <property type="entry name" value="Malonyl-CoA decarboxylase, oligemerization domain"/>
    <property type="match status" value="1"/>
</dbReference>
<keyword evidence="3" id="KW-1185">Reference proteome</keyword>
<dbReference type="InterPro" id="IPR035372">
    <property type="entry name" value="MCD_N"/>
</dbReference>
<dbReference type="GO" id="GO:0005759">
    <property type="term" value="C:mitochondrial matrix"/>
    <property type="evidence" value="ECO:0007669"/>
    <property type="project" value="TreeGrafter"/>
</dbReference>
<dbReference type="PANTHER" id="PTHR28641">
    <property type="match status" value="1"/>
</dbReference>
<organism evidence="3 4">
    <name type="scientific">Octopus sinensis</name>
    <name type="common">East Asian common octopus</name>
    <dbReference type="NCBI Taxonomy" id="2607531"/>
    <lineage>
        <taxon>Eukaryota</taxon>
        <taxon>Metazoa</taxon>
        <taxon>Spiralia</taxon>
        <taxon>Lophotrochozoa</taxon>
        <taxon>Mollusca</taxon>
        <taxon>Cephalopoda</taxon>
        <taxon>Coleoidea</taxon>
        <taxon>Octopodiformes</taxon>
        <taxon>Octopoda</taxon>
        <taxon>Incirrata</taxon>
        <taxon>Octopodidae</taxon>
        <taxon>Octopus</taxon>
    </lineage>
</organism>
<dbReference type="GO" id="GO:0006633">
    <property type="term" value="P:fatty acid biosynthetic process"/>
    <property type="evidence" value="ECO:0007669"/>
    <property type="project" value="InterPro"/>
</dbReference>
<dbReference type="InterPro" id="IPR007956">
    <property type="entry name" value="Malonyl_CoA_deC_C"/>
</dbReference>
<dbReference type="Proteomes" id="UP000515154">
    <property type="component" value="Linkage group LG15"/>
</dbReference>
<dbReference type="InterPro" id="IPR038351">
    <property type="entry name" value="MCD_N_sf"/>
</dbReference>
<dbReference type="InterPro" id="IPR042303">
    <property type="entry name" value="Malonyl_CoA_deC_C_sf"/>
</dbReference>
<accession>A0A6P7T754</accession>
<evidence type="ECO:0000313" key="4">
    <source>
        <dbReference type="RefSeq" id="XP_029646087.1"/>
    </source>
</evidence>
<name>A0A6P7T754_9MOLL</name>
<gene>
    <name evidence="4" type="primary">LOC115219920</name>
</gene>
<dbReference type="KEGG" id="osn:115219920"/>
<dbReference type="Pfam" id="PF17408">
    <property type="entry name" value="MCD_N"/>
    <property type="match status" value="1"/>
</dbReference>
<sequence length="510" mass="58601">MALVLGLRYVTKVCCFNPVIKLRVRSVWNMQATKSGRILLFLEDIFHLKEVGPLANSERKCKAFCTFYEKLMPQEKSVFLQILSRDYGINQELVMKTSRNFISSKTSELSLLKAGEMLRNALTPQYKQLFVNIGRIEGGVKFLVDLRGDVLHEMTVTGLNQDSPHLRILNYSLRELLSLWFSVGLLNLQRITWQSPCDMVQKISEYEAVHPIRNWTDLKRRVGSYRRCFVFIHNAMPREPVVVLHTALTDTIPSSIHSIIKSNIRRSTSVETVPLEDDPETELTDDISTAVFYSITSTQKGLQSVDLGNYLIKRVVRELQAEFPHMSVFTSLSPVPGFRDWLLKEITKKIQLIHLGEQMDMSLFTPEDIYNLRGYFDLNTMAGLEKLKKTLQTNSWYQEEQLTVLLKNPLMRLCAQYLYVEKRRGYALNPVANFHLGNGAVLWRLNWLADLSPRGLGQSCSMMVNYRYFLDESEKNSLNYLECQQIPASSQVTDLVADVKKDFSTDNAPV</sequence>
<reference evidence="4" key="1">
    <citation type="submission" date="2025-08" db="UniProtKB">
        <authorList>
            <consortium name="RefSeq"/>
        </authorList>
    </citation>
    <scope>IDENTIFICATION</scope>
</reference>
<dbReference type="RefSeq" id="XP_029646087.1">
    <property type="nucleotide sequence ID" value="XM_029790227.2"/>
</dbReference>